<evidence type="ECO:0000259" key="15">
    <source>
        <dbReference type="Pfam" id="PF00890"/>
    </source>
</evidence>
<dbReference type="InterPro" id="IPR003953">
    <property type="entry name" value="FAD-dep_OxRdtase_2_FAD-bd"/>
</dbReference>
<evidence type="ECO:0000256" key="4">
    <source>
        <dbReference type="ARBA" id="ARBA00010790"/>
    </source>
</evidence>
<comment type="subcellular location">
    <subcellularLocation>
        <location evidence="3">Membrane</location>
    </subcellularLocation>
</comment>
<keyword evidence="6" id="KW-0285">Flavoprotein</keyword>
<evidence type="ECO:0000256" key="9">
    <source>
        <dbReference type="ARBA" id="ARBA00022989"/>
    </source>
</evidence>
<comment type="caution">
    <text evidence="17">The sequence shown here is derived from an EMBL/GenBank/DDBJ whole genome shotgun (WGS) entry which is preliminary data.</text>
</comment>
<keyword evidence="18" id="KW-1185">Reference proteome</keyword>
<evidence type="ECO:0000256" key="11">
    <source>
        <dbReference type="ARBA" id="ARBA00023136"/>
    </source>
</evidence>
<evidence type="ECO:0000256" key="2">
    <source>
        <dbReference type="ARBA" id="ARBA00003842"/>
    </source>
</evidence>
<keyword evidence="11" id="KW-0472">Membrane</keyword>
<protein>
    <recommendedName>
        <fullName evidence="5 12">Long-chain-alcohol oxidase</fullName>
        <ecNumber evidence="5 12">1.1.3.20</ecNumber>
    </recommendedName>
</protein>
<dbReference type="GO" id="GO:0016020">
    <property type="term" value="C:membrane"/>
    <property type="evidence" value="ECO:0007669"/>
    <property type="project" value="UniProtKB-SubCell"/>
</dbReference>
<accession>A0A168P051</accession>
<comment type="similarity">
    <text evidence="4 12">Belongs to the GMC oxidoreductase family.</text>
</comment>
<comment type="catalytic activity">
    <reaction evidence="1 12">
        <text>a long-chain primary fatty alcohol + O2 = a long-chain fatty aldehyde + H2O2</text>
        <dbReference type="Rhea" id="RHEA:22756"/>
        <dbReference type="ChEBI" id="CHEBI:15379"/>
        <dbReference type="ChEBI" id="CHEBI:16240"/>
        <dbReference type="ChEBI" id="CHEBI:17176"/>
        <dbReference type="ChEBI" id="CHEBI:77396"/>
        <dbReference type="EC" id="1.1.3.20"/>
    </reaction>
</comment>
<evidence type="ECO:0000313" key="17">
    <source>
        <dbReference type="EMBL" id="OAD06971.1"/>
    </source>
</evidence>
<dbReference type="PIRSF" id="PIRSF028937">
    <property type="entry name" value="Lg_Ch_AO"/>
    <property type="match status" value="1"/>
</dbReference>
<dbReference type="VEuPathDB" id="FungiDB:MUCCIDRAFT_107566"/>
<evidence type="ECO:0000259" key="16">
    <source>
        <dbReference type="Pfam" id="PF05199"/>
    </source>
</evidence>
<dbReference type="Gene3D" id="3.50.50.60">
    <property type="entry name" value="FAD/NAD(P)-binding domain"/>
    <property type="match status" value="2"/>
</dbReference>
<proteinExistence type="inferred from homology"/>
<evidence type="ECO:0000313" key="18">
    <source>
        <dbReference type="Proteomes" id="UP000077051"/>
    </source>
</evidence>
<dbReference type="SUPFAM" id="SSF51905">
    <property type="entry name" value="FAD/NAD(P)-binding domain"/>
    <property type="match status" value="1"/>
</dbReference>
<dbReference type="InterPro" id="IPR012400">
    <property type="entry name" value="Long_Oxdase"/>
</dbReference>
<dbReference type="EMBL" id="AMYB01000002">
    <property type="protein sequence ID" value="OAD06971.1"/>
    <property type="molecule type" value="Genomic_DNA"/>
</dbReference>
<keyword evidence="8" id="KW-0274">FAD</keyword>
<evidence type="ECO:0000256" key="5">
    <source>
        <dbReference type="ARBA" id="ARBA00013125"/>
    </source>
</evidence>
<dbReference type="InterPro" id="IPR007867">
    <property type="entry name" value="GMC_OxRtase_C"/>
</dbReference>
<dbReference type="InterPro" id="IPR000172">
    <property type="entry name" value="GMC_OxRdtase_N"/>
</dbReference>
<evidence type="ECO:0000259" key="14">
    <source>
        <dbReference type="Pfam" id="PF00732"/>
    </source>
</evidence>
<feature type="domain" description="Glucose-methanol-choline oxidoreductase C-terminal" evidence="16">
    <location>
        <begin position="549"/>
        <end position="683"/>
    </location>
</feature>
<comment type="function">
    <text evidence="2">Long-chain fatty alcohol oxidase involved in the omega-oxidation pathway of lipid degradation.</text>
</comment>
<dbReference type="Pfam" id="PF00732">
    <property type="entry name" value="GMC_oxred_N"/>
    <property type="match status" value="1"/>
</dbReference>
<dbReference type="STRING" id="747725.A0A168P051"/>
<dbReference type="GO" id="GO:0050660">
    <property type="term" value="F:flavin adenine dinucleotide binding"/>
    <property type="evidence" value="ECO:0007669"/>
    <property type="project" value="InterPro"/>
</dbReference>
<keyword evidence="10 12" id="KW-0560">Oxidoreductase</keyword>
<dbReference type="PANTHER" id="PTHR46056:SF12">
    <property type="entry name" value="LONG-CHAIN-ALCOHOL OXIDASE"/>
    <property type="match status" value="1"/>
</dbReference>
<dbReference type="PANTHER" id="PTHR46056">
    <property type="entry name" value="LONG-CHAIN-ALCOHOL OXIDASE"/>
    <property type="match status" value="1"/>
</dbReference>
<dbReference type="Pfam" id="PF00890">
    <property type="entry name" value="FAD_binding_2"/>
    <property type="match status" value="1"/>
</dbReference>
<gene>
    <name evidence="17" type="ORF">MUCCIDRAFT_107566</name>
</gene>
<keyword evidence="9" id="KW-1133">Transmembrane helix</keyword>
<evidence type="ECO:0000256" key="13">
    <source>
        <dbReference type="PIRSR" id="PIRSR028937-1"/>
    </source>
</evidence>
<evidence type="ECO:0000256" key="8">
    <source>
        <dbReference type="ARBA" id="ARBA00022827"/>
    </source>
</evidence>
<keyword evidence="7" id="KW-0812">Transmembrane</keyword>
<name>A0A168P051_MUCCL</name>
<feature type="domain" description="FAD-dependent oxidoreductase 2 FAD-binding" evidence="15">
    <location>
        <begin position="201"/>
        <end position="233"/>
    </location>
</feature>
<evidence type="ECO:0000256" key="1">
    <source>
        <dbReference type="ARBA" id="ARBA00000920"/>
    </source>
</evidence>
<dbReference type="Pfam" id="PF05199">
    <property type="entry name" value="GMC_oxred_C"/>
    <property type="match status" value="1"/>
</dbReference>
<reference evidence="17 18" key="1">
    <citation type="submission" date="2015-06" db="EMBL/GenBank/DDBJ databases">
        <title>Expansion of signal transduction pathways in fungi by whole-genome duplication.</title>
        <authorList>
            <consortium name="DOE Joint Genome Institute"/>
            <person name="Corrochano L.M."/>
            <person name="Kuo A."/>
            <person name="Marcet-Houben M."/>
            <person name="Polaino S."/>
            <person name="Salamov A."/>
            <person name="Villalobos J.M."/>
            <person name="Alvarez M.I."/>
            <person name="Avalos J."/>
            <person name="Benito E.P."/>
            <person name="Benoit I."/>
            <person name="Burger G."/>
            <person name="Camino L.P."/>
            <person name="Canovas D."/>
            <person name="Cerda-Olmedo E."/>
            <person name="Cheng J.-F."/>
            <person name="Dominguez A."/>
            <person name="Elias M."/>
            <person name="Eslava A.P."/>
            <person name="Glaser F."/>
            <person name="Grimwood J."/>
            <person name="Gutierrez G."/>
            <person name="Heitman J."/>
            <person name="Henrissat B."/>
            <person name="Iturriaga E.A."/>
            <person name="Lang B.F."/>
            <person name="Lavin J.L."/>
            <person name="Lee S."/>
            <person name="Li W."/>
            <person name="Lindquist E."/>
            <person name="Lopez-Garcia S."/>
            <person name="Luque E.M."/>
            <person name="Marcos A.T."/>
            <person name="Martin J."/>
            <person name="Mccluskey K."/>
            <person name="Medina H.R."/>
            <person name="Miralles-Duran A."/>
            <person name="Miyazaki A."/>
            <person name="Munoz-Torres E."/>
            <person name="Oguiza J.A."/>
            <person name="Ohm R."/>
            <person name="Olmedo M."/>
            <person name="Orejas M."/>
            <person name="Ortiz-Castellanos L."/>
            <person name="Pisabarro A.G."/>
            <person name="Rodriguez-Romero J."/>
            <person name="Ruiz-Herrera J."/>
            <person name="Ruiz-Vazquez R."/>
            <person name="Sanz C."/>
            <person name="Schackwitz W."/>
            <person name="Schmutz J."/>
            <person name="Shahriari M."/>
            <person name="Shelest E."/>
            <person name="Silva-Franco F."/>
            <person name="Soanes D."/>
            <person name="Syed K."/>
            <person name="Tagua V.G."/>
            <person name="Talbot N.J."/>
            <person name="Thon M."/>
            <person name="De Vries R.P."/>
            <person name="Wiebenga A."/>
            <person name="Yadav J.S."/>
            <person name="Braun E.L."/>
            <person name="Baker S."/>
            <person name="Garre V."/>
            <person name="Horwitz B."/>
            <person name="Torres-Martinez S."/>
            <person name="Idnurm A."/>
            <person name="Herrera-Estrella A."/>
            <person name="Gabaldon T."/>
            <person name="Grigoriev I.V."/>
        </authorList>
    </citation>
    <scope>NUCLEOTIDE SEQUENCE [LARGE SCALE GENOMIC DNA]</scope>
    <source>
        <strain evidence="17 18">CBS 277.49</strain>
    </source>
</reference>
<dbReference type="EC" id="1.1.3.20" evidence="5 12"/>
<evidence type="ECO:0000256" key="6">
    <source>
        <dbReference type="ARBA" id="ARBA00022630"/>
    </source>
</evidence>
<feature type="active site" description="Proton acceptor" evidence="13">
    <location>
        <position position="631"/>
    </location>
</feature>
<dbReference type="AlphaFoldDB" id="A0A168P051"/>
<dbReference type="InterPro" id="IPR036188">
    <property type="entry name" value="FAD/NAD-bd_sf"/>
</dbReference>
<evidence type="ECO:0000256" key="12">
    <source>
        <dbReference type="PIRNR" id="PIRNR028937"/>
    </source>
</evidence>
<organism evidence="17 18">
    <name type="scientific">Mucor lusitanicus CBS 277.49</name>
    <dbReference type="NCBI Taxonomy" id="747725"/>
    <lineage>
        <taxon>Eukaryota</taxon>
        <taxon>Fungi</taxon>
        <taxon>Fungi incertae sedis</taxon>
        <taxon>Mucoromycota</taxon>
        <taxon>Mucoromycotina</taxon>
        <taxon>Mucoromycetes</taxon>
        <taxon>Mucorales</taxon>
        <taxon>Mucorineae</taxon>
        <taxon>Mucoraceae</taxon>
        <taxon>Mucor</taxon>
    </lineage>
</organism>
<dbReference type="GO" id="GO:0046577">
    <property type="term" value="F:long-chain-alcohol oxidase activity"/>
    <property type="evidence" value="ECO:0007669"/>
    <property type="project" value="UniProtKB-EC"/>
</dbReference>
<evidence type="ECO:0000256" key="3">
    <source>
        <dbReference type="ARBA" id="ARBA00004370"/>
    </source>
</evidence>
<sequence>MFTVSFSDSQRQTLTAIVDTFVASLDAEEEDKMIDNTFRVPGSSACFTRAQLAQFAKTSGSSIDVVDKIEKKLPLILTPKQLFDLLLVINLLDYRPASILMTGHWKPFKDIPRPERELVVSKWRKSSFAAFRQIYNSLMGLSLTEAYFSHDTALYQGLHYDGIQGGHKHFEQQPDYQPIQHGRLKMIADSEVAALSSVTFDVIIVGSGAGGGVVAAQLAQAGFSVLVVEKGKYYHQEDMVPDDDQYAFAAMYEDGGITPNATGTVNVLSGSTFGGGTTINYLACLEPSDDVRRQWAEKSGLPYFNSPQFQDDLNKAADRIGVSTDNIEHNGPNQKLIDGCRKLGHTVKTVPQNTSGKSHHCGKCYTGCAAGIKNSTTNTWLKDAASHGAQFLDCTRVNGILIRKGKAVGVSCNVHHSQHIHKLFAKRVVVAGGALHTPSLLKRSGLPNPNIGQHLRLHLASICVGIYDQATHPPQGALLTTVCDAFENWEGTHHGFKIECFTQGLGMFSGMIPWLGAAKHKETMLRYRNAVITFAMMRDKDSKCSVQYDPYGKLDVSCVLSKHDTANLVQGIVEMAKIHVAAGARQIHVAQHAIDSFEFNANEESSVDHPRFLEWIKSVQGQAAPVPSSGHQMASCRMGASPKTSATKFTGETWDVEHLYVADSSLFPTALGVNPMLTIEAIALHVSRSIVDSLSTTTTTKMMAKI</sequence>
<feature type="domain" description="Glucose-methanol-choline oxidoreductase N-terminal" evidence="14">
    <location>
        <begin position="249"/>
        <end position="459"/>
    </location>
</feature>
<dbReference type="Proteomes" id="UP000077051">
    <property type="component" value="Unassembled WGS sequence"/>
</dbReference>
<evidence type="ECO:0000256" key="7">
    <source>
        <dbReference type="ARBA" id="ARBA00022692"/>
    </source>
</evidence>
<dbReference type="OrthoDB" id="269227at2759"/>
<evidence type="ECO:0000256" key="10">
    <source>
        <dbReference type="ARBA" id="ARBA00023002"/>
    </source>
</evidence>